<feature type="binding site" evidence="8">
    <location>
        <position position="170"/>
    </location>
    <ligand>
        <name>substrate</name>
    </ligand>
</feature>
<dbReference type="InterPro" id="IPR041739">
    <property type="entry name" value="G5K_ProB"/>
</dbReference>
<dbReference type="InterPro" id="IPR015947">
    <property type="entry name" value="PUA-like_sf"/>
</dbReference>
<dbReference type="PANTHER" id="PTHR43654:SF1">
    <property type="entry name" value="ISOPENTENYL PHOSPHATE KINASE"/>
    <property type="match status" value="1"/>
</dbReference>
<comment type="similarity">
    <text evidence="8">Belongs to the glutamate 5-kinase family.</text>
</comment>
<dbReference type="CDD" id="cd04242">
    <property type="entry name" value="AAK_G5K_ProB"/>
    <property type="match status" value="1"/>
</dbReference>
<keyword evidence="11" id="KW-1185">Reference proteome</keyword>
<dbReference type="PROSITE" id="PS50890">
    <property type="entry name" value="PUA"/>
    <property type="match status" value="1"/>
</dbReference>
<accession>A0A521AJ99</accession>
<dbReference type="FunFam" id="3.40.1160.10:FF:000018">
    <property type="entry name" value="Glutamate 5-kinase"/>
    <property type="match status" value="1"/>
</dbReference>
<dbReference type="PRINTS" id="PR00474">
    <property type="entry name" value="GLU5KINASE"/>
</dbReference>
<dbReference type="InterPro" id="IPR001057">
    <property type="entry name" value="Glu/AcGlu_kinase"/>
</dbReference>
<evidence type="ECO:0000256" key="5">
    <source>
        <dbReference type="ARBA" id="ARBA00022741"/>
    </source>
</evidence>
<dbReference type="AlphaFoldDB" id="A0A521AJ99"/>
<dbReference type="NCBIfam" id="TIGR01027">
    <property type="entry name" value="proB"/>
    <property type="match status" value="1"/>
</dbReference>
<dbReference type="SUPFAM" id="SSF88697">
    <property type="entry name" value="PUA domain-like"/>
    <property type="match status" value="1"/>
</dbReference>
<keyword evidence="5 8" id="KW-0547">Nucleotide-binding</keyword>
<dbReference type="Gene3D" id="3.40.1160.10">
    <property type="entry name" value="Acetylglutamate kinase-like"/>
    <property type="match status" value="1"/>
</dbReference>
<reference evidence="10 11" key="1">
    <citation type="submission" date="2017-05" db="EMBL/GenBank/DDBJ databases">
        <authorList>
            <person name="Varghese N."/>
            <person name="Submissions S."/>
        </authorList>
    </citation>
    <scope>NUCLEOTIDE SEQUENCE [LARGE SCALE GENOMIC DNA]</scope>
    <source>
        <strain evidence="10 11">DSM 21985</strain>
    </source>
</reference>
<dbReference type="PROSITE" id="PS00902">
    <property type="entry name" value="GLUTAMATE_5_KINASE"/>
    <property type="match status" value="1"/>
</dbReference>
<dbReference type="CDD" id="cd21157">
    <property type="entry name" value="PUA_G5K"/>
    <property type="match status" value="1"/>
</dbReference>
<dbReference type="PIRSF" id="PIRSF000729">
    <property type="entry name" value="GK"/>
    <property type="match status" value="1"/>
</dbReference>
<evidence type="ECO:0000259" key="9">
    <source>
        <dbReference type="SMART" id="SM00359"/>
    </source>
</evidence>
<dbReference type="GO" id="GO:0005829">
    <property type="term" value="C:cytosol"/>
    <property type="evidence" value="ECO:0007669"/>
    <property type="project" value="TreeGrafter"/>
</dbReference>
<evidence type="ECO:0000313" key="10">
    <source>
        <dbReference type="EMBL" id="SMO34919.1"/>
    </source>
</evidence>
<dbReference type="FunFam" id="2.30.130.10:FF:000007">
    <property type="entry name" value="Glutamate 5-kinase"/>
    <property type="match status" value="1"/>
</dbReference>
<evidence type="ECO:0000256" key="1">
    <source>
        <dbReference type="ARBA" id="ARBA00022490"/>
    </source>
</evidence>
<dbReference type="InterPro" id="IPR002478">
    <property type="entry name" value="PUA"/>
</dbReference>
<dbReference type="InterPro" id="IPR019797">
    <property type="entry name" value="Glutamate_5-kinase_CS"/>
</dbReference>
<comment type="pathway">
    <text evidence="8">Amino-acid biosynthesis; L-proline biosynthesis; L-glutamate 5-semialdehyde from L-glutamate: step 1/2.</text>
</comment>
<dbReference type="Gene3D" id="2.30.130.10">
    <property type="entry name" value="PUA domain"/>
    <property type="match status" value="1"/>
</dbReference>
<dbReference type="EC" id="2.7.2.11" evidence="8"/>
<feature type="domain" description="PUA" evidence="9">
    <location>
        <begin position="296"/>
        <end position="379"/>
    </location>
</feature>
<dbReference type="InterPro" id="IPR011529">
    <property type="entry name" value="Glu_5kinase"/>
</dbReference>
<dbReference type="UniPathway" id="UPA00098">
    <property type="reaction ID" value="UER00359"/>
</dbReference>
<protein>
    <recommendedName>
        <fullName evidence="8">Glutamate 5-kinase</fullName>
        <ecNumber evidence="8">2.7.2.11</ecNumber>
    </recommendedName>
    <alternativeName>
        <fullName evidence="8">Gamma-glutamyl kinase</fullName>
        <shortName evidence="8">GK</shortName>
    </alternativeName>
</protein>
<feature type="binding site" evidence="8">
    <location>
        <position position="71"/>
    </location>
    <ligand>
        <name>substrate</name>
    </ligand>
</feature>
<evidence type="ECO:0000256" key="2">
    <source>
        <dbReference type="ARBA" id="ARBA00022605"/>
    </source>
</evidence>
<name>A0A521AJ99_9BACT</name>
<dbReference type="GO" id="GO:0005524">
    <property type="term" value="F:ATP binding"/>
    <property type="evidence" value="ECO:0007669"/>
    <property type="project" value="UniProtKB-KW"/>
</dbReference>
<comment type="caution">
    <text evidence="8">Lacks conserved residue(s) required for the propagation of feature annotation.</text>
</comment>
<keyword evidence="1 8" id="KW-0963">Cytoplasm</keyword>
<evidence type="ECO:0000256" key="4">
    <source>
        <dbReference type="ARBA" id="ARBA00022679"/>
    </source>
</evidence>
<keyword evidence="6 8" id="KW-0418">Kinase</keyword>
<dbReference type="Pfam" id="PF00696">
    <property type="entry name" value="AA_kinase"/>
    <property type="match status" value="1"/>
</dbReference>
<comment type="function">
    <text evidence="8">Catalyzes the transfer of a phosphate group to glutamate to form L-glutamate 5-phosphate.</text>
</comment>
<feature type="binding site" evidence="8">
    <location>
        <position position="31"/>
    </location>
    <ligand>
        <name>ATP</name>
        <dbReference type="ChEBI" id="CHEBI:30616"/>
    </ligand>
</feature>
<dbReference type="EMBL" id="FXTP01000001">
    <property type="protein sequence ID" value="SMO34919.1"/>
    <property type="molecule type" value="Genomic_DNA"/>
</dbReference>
<dbReference type="InterPro" id="IPR036974">
    <property type="entry name" value="PUA_sf"/>
</dbReference>
<dbReference type="HAMAP" id="MF_00456">
    <property type="entry name" value="ProB"/>
    <property type="match status" value="1"/>
</dbReference>
<dbReference type="SMART" id="SM00359">
    <property type="entry name" value="PUA"/>
    <property type="match status" value="1"/>
</dbReference>
<keyword evidence="3 8" id="KW-0641">Proline biosynthesis</keyword>
<organism evidence="10 11">
    <name type="scientific">Gracilimonas mengyeensis</name>
    <dbReference type="NCBI Taxonomy" id="1302730"/>
    <lineage>
        <taxon>Bacteria</taxon>
        <taxon>Pseudomonadati</taxon>
        <taxon>Balneolota</taxon>
        <taxon>Balneolia</taxon>
        <taxon>Balneolales</taxon>
        <taxon>Balneolaceae</taxon>
        <taxon>Gracilimonas</taxon>
    </lineage>
</organism>
<dbReference type="GO" id="GO:0003723">
    <property type="term" value="F:RNA binding"/>
    <property type="evidence" value="ECO:0007669"/>
    <property type="project" value="InterPro"/>
</dbReference>
<comment type="subcellular location">
    <subcellularLocation>
        <location evidence="8">Cytoplasm</location>
    </subcellularLocation>
</comment>
<evidence type="ECO:0000256" key="6">
    <source>
        <dbReference type="ARBA" id="ARBA00022777"/>
    </source>
</evidence>
<proteinExistence type="inferred from homology"/>
<dbReference type="Pfam" id="PF01472">
    <property type="entry name" value="PUA"/>
    <property type="match status" value="1"/>
</dbReference>
<evidence type="ECO:0000256" key="3">
    <source>
        <dbReference type="ARBA" id="ARBA00022650"/>
    </source>
</evidence>
<dbReference type="InterPro" id="IPR005715">
    <property type="entry name" value="Glu_5kinase/COase_Synthase"/>
</dbReference>
<sequence length="390" mass="42712">MSIFKFYIWGMSKKQANRNQLPDHLQRIVIKVGSRILVNEEGRPNLEQIERLTGQISELVKEGREVILVSSGAIAAGVESLGWEERPTQLPELQMAAALGQSVLMNHYATAFSKLGCRIGQILLTHADLKNRERHLNARNTMLTMLRNNVIPVVNENDVVAVDEIRFGDNDVLASMVSALIDGDLLILLTTADGFLQVEDGQLKDRIPVLEAITEDTLAMAQGKGSNWSSGGMASKLKSAQHAAHAGTPVVIANGLKSGIIRQILDGEDVGTLLLPRKQPIKARKKWIAFFHRPQGDIFVDDGASKAICMEGNSLLPVGIRKTEGKFGVGDLVNIKDTHGKTIARGLTAYSNDDIERIKGQHSNSIKDILGTVRFDEVVHRDNLVVLEEG</sequence>
<keyword evidence="7 8" id="KW-0067">ATP-binding</keyword>
<feature type="binding site" evidence="8">
    <location>
        <begin position="230"/>
        <end position="236"/>
    </location>
    <ligand>
        <name>ATP</name>
        <dbReference type="ChEBI" id="CHEBI:30616"/>
    </ligand>
</feature>
<dbReference type="InterPro" id="IPR001048">
    <property type="entry name" value="Asp/Glu/Uridylate_kinase"/>
</dbReference>
<comment type="catalytic activity">
    <reaction evidence="8">
        <text>L-glutamate + ATP = L-glutamyl 5-phosphate + ADP</text>
        <dbReference type="Rhea" id="RHEA:14877"/>
        <dbReference type="ChEBI" id="CHEBI:29985"/>
        <dbReference type="ChEBI" id="CHEBI:30616"/>
        <dbReference type="ChEBI" id="CHEBI:58274"/>
        <dbReference type="ChEBI" id="CHEBI:456216"/>
        <dbReference type="EC" id="2.7.2.11"/>
    </reaction>
</comment>
<evidence type="ECO:0000256" key="7">
    <source>
        <dbReference type="ARBA" id="ARBA00022840"/>
    </source>
</evidence>
<evidence type="ECO:0000256" key="8">
    <source>
        <dbReference type="HAMAP-Rule" id="MF_00456"/>
    </source>
</evidence>
<dbReference type="PANTHER" id="PTHR43654">
    <property type="entry name" value="GLUTAMATE 5-KINASE"/>
    <property type="match status" value="1"/>
</dbReference>
<keyword evidence="4 8" id="KW-0808">Transferase</keyword>
<dbReference type="InterPro" id="IPR036393">
    <property type="entry name" value="AceGlu_kinase-like_sf"/>
</dbReference>
<evidence type="ECO:0000313" key="11">
    <source>
        <dbReference type="Proteomes" id="UP000317557"/>
    </source>
</evidence>
<keyword evidence="2 8" id="KW-0028">Amino-acid biosynthesis</keyword>
<dbReference type="SUPFAM" id="SSF53633">
    <property type="entry name" value="Carbamate kinase-like"/>
    <property type="match status" value="1"/>
</dbReference>
<gene>
    <name evidence="8" type="primary">proB</name>
    <name evidence="10" type="ORF">SAMN06265219_101189</name>
</gene>
<dbReference type="GO" id="GO:0055129">
    <property type="term" value="P:L-proline biosynthetic process"/>
    <property type="evidence" value="ECO:0007669"/>
    <property type="project" value="UniProtKB-UniRule"/>
</dbReference>
<dbReference type="GO" id="GO:0004349">
    <property type="term" value="F:glutamate 5-kinase activity"/>
    <property type="evidence" value="ECO:0007669"/>
    <property type="project" value="UniProtKB-UniRule"/>
</dbReference>
<dbReference type="Proteomes" id="UP000317557">
    <property type="component" value="Unassembled WGS sequence"/>
</dbReference>
<feature type="binding site" evidence="8">
    <location>
        <position position="158"/>
    </location>
    <ligand>
        <name>substrate</name>
    </ligand>
</feature>